<gene>
    <name evidence="1" type="ORF">O181_125093</name>
</gene>
<evidence type="ECO:0000313" key="2">
    <source>
        <dbReference type="Proteomes" id="UP000765509"/>
    </source>
</evidence>
<evidence type="ECO:0000313" key="1">
    <source>
        <dbReference type="EMBL" id="MBW0585378.1"/>
    </source>
</evidence>
<organism evidence="1 2">
    <name type="scientific">Austropuccinia psidii MF-1</name>
    <dbReference type="NCBI Taxonomy" id="1389203"/>
    <lineage>
        <taxon>Eukaryota</taxon>
        <taxon>Fungi</taxon>
        <taxon>Dikarya</taxon>
        <taxon>Basidiomycota</taxon>
        <taxon>Pucciniomycotina</taxon>
        <taxon>Pucciniomycetes</taxon>
        <taxon>Pucciniales</taxon>
        <taxon>Sphaerophragmiaceae</taxon>
        <taxon>Austropuccinia</taxon>
    </lineage>
</organism>
<protein>
    <submittedName>
        <fullName evidence="1">Uncharacterized protein</fullName>
    </submittedName>
</protein>
<sequence length="236" mass="26177">MAIMSLAREWGIKSGKVIQSHPNSKNEEICMCVGISALLVNNGGARQRTIYTRIGWFGVREIGWLTRKRSEMDCVRWHAIVHMSCFVTLVKDPNASHANPYACEGFQYFNQLLMPGQAADVSHANHLTTPYASAGSQRVPHKSSRCAGSRQFKSFLTLVLASDNLDTNPEACEGPQQFKKFLMPGQASYHSHANAYACESSNNAENSLRLCRLLSIHTQILTLVKVPDNANNSIHD</sequence>
<dbReference type="AlphaFoldDB" id="A0A9Q3Q4Q6"/>
<accession>A0A9Q3Q4Q6</accession>
<proteinExistence type="predicted"/>
<dbReference type="Proteomes" id="UP000765509">
    <property type="component" value="Unassembled WGS sequence"/>
</dbReference>
<keyword evidence="2" id="KW-1185">Reference proteome</keyword>
<dbReference type="EMBL" id="AVOT02120748">
    <property type="protein sequence ID" value="MBW0585378.1"/>
    <property type="molecule type" value="Genomic_DNA"/>
</dbReference>
<comment type="caution">
    <text evidence="1">The sequence shown here is derived from an EMBL/GenBank/DDBJ whole genome shotgun (WGS) entry which is preliminary data.</text>
</comment>
<name>A0A9Q3Q4Q6_9BASI</name>
<reference evidence="1" key="1">
    <citation type="submission" date="2021-03" db="EMBL/GenBank/DDBJ databases">
        <title>Draft genome sequence of rust myrtle Austropuccinia psidii MF-1, a brazilian biotype.</title>
        <authorList>
            <person name="Quecine M.C."/>
            <person name="Pachon D.M.R."/>
            <person name="Bonatelli M.L."/>
            <person name="Correr F.H."/>
            <person name="Franceschini L.M."/>
            <person name="Leite T.F."/>
            <person name="Margarido G.R.A."/>
            <person name="Almeida C.A."/>
            <person name="Ferrarezi J.A."/>
            <person name="Labate C.A."/>
        </authorList>
    </citation>
    <scope>NUCLEOTIDE SEQUENCE</scope>
    <source>
        <strain evidence="1">MF-1</strain>
    </source>
</reference>